<name>A0A0A5I9F0_9BACI</name>
<dbReference type="PANTHER" id="PTHR40077:SF1">
    <property type="entry name" value="MEMBRANE PROTEIN"/>
    <property type="match status" value="1"/>
</dbReference>
<keyword evidence="4 6" id="KW-1133">Transmembrane helix</keyword>
<evidence type="ECO:0000256" key="2">
    <source>
        <dbReference type="ARBA" id="ARBA00022475"/>
    </source>
</evidence>
<sequence>MVSTPLKRLMYVGDAEGISFLVLLLIAMPLKYMFDIPEAVSVVGSLHGALFVLYMLTILNAFLSLKWTIGRSALAVAVAFVPFGTFLFNRMLKRKYNLQPVQV</sequence>
<dbReference type="NCBIfam" id="TIGR03954">
    <property type="entry name" value="integ_memb_HG"/>
    <property type="match status" value="1"/>
</dbReference>
<comment type="caution">
    <text evidence="8">The sequence shown here is derived from an EMBL/GenBank/DDBJ whole genome shotgun (WGS) entry which is preliminary data.</text>
</comment>
<dbReference type="Pfam" id="PF12823">
    <property type="entry name" value="DUF3817"/>
    <property type="match status" value="1"/>
</dbReference>
<dbReference type="eggNOG" id="COG2814">
    <property type="taxonomic scope" value="Bacteria"/>
</dbReference>
<feature type="transmembrane region" description="Helical" evidence="6">
    <location>
        <begin position="42"/>
        <end position="63"/>
    </location>
</feature>
<keyword evidence="2" id="KW-1003">Cell membrane</keyword>
<evidence type="ECO:0000256" key="6">
    <source>
        <dbReference type="SAM" id="Phobius"/>
    </source>
</evidence>
<dbReference type="GO" id="GO:0005886">
    <property type="term" value="C:plasma membrane"/>
    <property type="evidence" value="ECO:0007669"/>
    <property type="project" value="UniProtKB-SubCell"/>
</dbReference>
<dbReference type="STRING" id="1385510.GCA_000425205_01995"/>
<dbReference type="Proteomes" id="UP000030528">
    <property type="component" value="Unassembled WGS sequence"/>
</dbReference>
<proteinExistence type="predicted"/>
<evidence type="ECO:0000256" key="1">
    <source>
        <dbReference type="ARBA" id="ARBA00004651"/>
    </source>
</evidence>
<evidence type="ECO:0000259" key="7">
    <source>
        <dbReference type="Pfam" id="PF12823"/>
    </source>
</evidence>
<comment type="subcellular location">
    <subcellularLocation>
        <location evidence="1">Cell membrane</location>
        <topology evidence="1">Multi-pass membrane protein</topology>
    </subcellularLocation>
</comment>
<gene>
    <name evidence="8" type="ORF">N781_17200</name>
</gene>
<dbReference type="AlphaFoldDB" id="A0A0A5I9F0"/>
<dbReference type="PANTHER" id="PTHR40077">
    <property type="entry name" value="MEMBRANE PROTEIN-RELATED"/>
    <property type="match status" value="1"/>
</dbReference>
<evidence type="ECO:0000256" key="4">
    <source>
        <dbReference type="ARBA" id="ARBA00022989"/>
    </source>
</evidence>
<evidence type="ECO:0000256" key="5">
    <source>
        <dbReference type="ARBA" id="ARBA00023136"/>
    </source>
</evidence>
<keyword evidence="5 6" id="KW-0472">Membrane</keyword>
<reference evidence="8 9" key="1">
    <citation type="submission" date="2013-08" db="EMBL/GenBank/DDBJ databases">
        <authorList>
            <person name="Huang J."/>
            <person name="Wang G."/>
        </authorList>
    </citation>
    <scope>NUCLEOTIDE SEQUENCE [LARGE SCALE GENOMIC DNA]</scope>
    <source>
        <strain evidence="8 9">JSM 076056</strain>
    </source>
</reference>
<keyword evidence="9" id="KW-1185">Reference proteome</keyword>
<feature type="transmembrane region" description="Helical" evidence="6">
    <location>
        <begin position="12"/>
        <end position="30"/>
    </location>
</feature>
<dbReference type="InterPro" id="IPR023845">
    <property type="entry name" value="DUF3817_TM"/>
</dbReference>
<organism evidence="8 9">
    <name type="scientific">Pontibacillus halophilus JSM 076056 = DSM 19796</name>
    <dbReference type="NCBI Taxonomy" id="1385510"/>
    <lineage>
        <taxon>Bacteria</taxon>
        <taxon>Bacillati</taxon>
        <taxon>Bacillota</taxon>
        <taxon>Bacilli</taxon>
        <taxon>Bacillales</taxon>
        <taxon>Bacillaceae</taxon>
        <taxon>Pontibacillus</taxon>
    </lineage>
</organism>
<feature type="transmembrane region" description="Helical" evidence="6">
    <location>
        <begin position="69"/>
        <end position="88"/>
    </location>
</feature>
<dbReference type="RefSeq" id="WP_026800380.1">
    <property type="nucleotide sequence ID" value="NZ_AULI01000008.1"/>
</dbReference>
<feature type="domain" description="DUF3817" evidence="7">
    <location>
        <begin position="6"/>
        <end position="94"/>
    </location>
</feature>
<protein>
    <submittedName>
        <fullName evidence="8">Membrane protein</fullName>
    </submittedName>
</protein>
<evidence type="ECO:0000256" key="3">
    <source>
        <dbReference type="ARBA" id="ARBA00022692"/>
    </source>
</evidence>
<evidence type="ECO:0000313" key="8">
    <source>
        <dbReference type="EMBL" id="KGX92457.1"/>
    </source>
</evidence>
<keyword evidence="3 6" id="KW-0812">Transmembrane</keyword>
<accession>A0A0A5I9F0</accession>
<dbReference type="OrthoDB" id="1121311at2"/>
<dbReference type="EMBL" id="AVPE01000006">
    <property type="protein sequence ID" value="KGX92457.1"/>
    <property type="molecule type" value="Genomic_DNA"/>
</dbReference>
<evidence type="ECO:0000313" key="9">
    <source>
        <dbReference type="Proteomes" id="UP000030528"/>
    </source>
</evidence>